<protein>
    <submittedName>
        <fullName evidence="2">Uncharacterized protein</fullName>
    </submittedName>
</protein>
<gene>
    <name evidence="2" type="ORF">GB881_01650</name>
</gene>
<dbReference type="Proteomes" id="UP000437709">
    <property type="component" value="Unassembled WGS sequence"/>
</dbReference>
<feature type="region of interest" description="Disordered" evidence="1">
    <location>
        <begin position="80"/>
        <end position="118"/>
    </location>
</feature>
<proteinExistence type="predicted"/>
<sequence>MRLAVAPDDLRLASDVITIPDESVLDESAPAAADRPNPQDLVADRPHPQDLAADRPDPQARLAAARAALGRAELAAGLRTRLGGPGLSTSPALTSGRTDPAPVSPLPGAAPRTVEEPAAATDRTLPVPAALAPLFPGGAVARGSVVQVGGSTSVLLALAAAASQEGAWCALAAMPHIGWRAAAGSGLALDRVAVVPSPGPDAASVVGALTDGFDVLVVGRCPALSERDRRSIAARVRTRGAVLLSTHAWPGAHLVLRAARASWEGLGQGWGHLADQELTVRATGRAGAAGVREVSVRVGPDGLRAPAGAPVVQRAPDGQTAPLLRAV</sequence>
<keyword evidence="3" id="KW-1185">Reference proteome</keyword>
<evidence type="ECO:0000313" key="2">
    <source>
        <dbReference type="EMBL" id="MPV35764.1"/>
    </source>
</evidence>
<comment type="caution">
    <text evidence="2">The sequence shown here is derived from an EMBL/GenBank/DDBJ whole genome shotgun (WGS) entry which is preliminary data.</text>
</comment>
<evidence type="ECO:0000313" key="3">
    <source>
        <dbReference type="Proteomes" id="UP000437709"/>
    </source>
</evidence>
<feature type="compositionally biased region" description="Basic and acidic residues" evidence="1">
    <location>
        <begin position="42"/>
        <end position="58"/>
    </location>
</feature>
<feature type="region of interest" description="Disordered" evidence="1">
    <location>
        <begin position="20"/>
        <end position="58"/>
    </location>
</feature>
<dbReference type="AlphaFoldDB" id="A0A6N7EKG6"/>
<accession>A0A6N7EKG6</accession>
<dbReference type="EMBL" id="WHPC01000003">
    <property type="protein sequence ID" value="MPV35764.1"/>
    <property type="molecule type" value="Genomic_DNA"/>
</dbReference>
<dbReference type="RefSeq" id="WP_152195157.1">
    <property type="nucleotide sequence ID" value="NZ_VUKD01000003.1"/>
</dbReference>
<name>A0A6N7EKG6_9MICO</name>
<feature type="compositionally biased region" description="Polar residues" evidence="1">
    <location>
        <begin position="88"/>
        <end position="97"/>
    </location>
</feature>
<dbReference type="OrthoDB" id="3873597at2"/>
<organism evidence="2 3">
    <name type="scientific">Georgenia subflava</name>
    <dbReference type="NCBI Taxonomy" id="1622177"/>
    <lineage>
        <taxon>Bacteria</taxon>
        <taxon>Bacillati</taxon>
        <taxon>Actinomycetota</taxon>
        <taxon>Actinomycetes</taxon>
        <taxon>Micrococcales</taxon>
        <taxon>Bogoriellaceae</taxon>
        <taxon>Georgenia</taxon>
    </lineage>
</organism>
<reference evidence="2 3" key="1">
    <citation type="submission" date="2019-10" db="EMBL/GenBank/DDBJ databases">
        <title>Georgenia wutianyii sp. nov. and Georgenia yuyongxinii sp. nov. isolated from plateau pika (Ochotona curzoniae) in the Qinghai-Tibet plateau of China.</title>
        <authorList>
            <person name="Tian Z."/>
        </authorList>
    </citation>
    <scope>NUCLEOTIDE SEQUENCE [LARGE SCALE GENOMIC DNA]</scope>
    <source>
        <strain evidence="2 3">JCM 19765</strain>
    </source>
</reference>
<evidence type="ECO:0000256" key="1">
    <source>
        <dbReference type="SAM" id="MobiDB-lite"/>
    </source>
</evidence>